<dbReference type="CDD" id="cd07475">
    <property type="entry name" value="Peptidases_S8_C5a_Peptidase"/>
    <property type="match status" value="1"/>
</dbReference>
<dbReference type="Gene3D" id="2.60.40.4070">
    <property type="match status" value="1"/>
</dbReference>
<dbReference type="InterPro" id="IPR010259">
    <property type="entry name" value="S8pro/Inhibitor_I9"/>
</dbReference>
<feature type="domain" description="Inhibitor I9" evidence="14">
    <location>
        <begin position="62"/>
        <end position="155"/>
    </location>
</feature>
<proteinExistence type="inferred from homology"/>
<dbReference type="SUPFAM" id="SSF52743">
    <property type="entry name" value="Subtilisin-like"/>
    <property type="match status" value="1"/>
</dbReference>
<evidence type="ECO:0000313" key="17">
    <source>
        <dbReference type="Proteomes" id="UP001549099"/>
    </source>
</evidence>
<evidence type="ECO:0000256" key="11">
    <source>
        <dbReference type="SAM" id="SignalP"/>
    </source>
</evidence>
<feature type="chain" id="PRO_5047418646" evidence="11">
    <location>
        <begin position="22"/>
        <end position="1296"/>
    </location>
</feature>
<dbReference type="RefSeq" id="WP_354196513.1">
    <property type="nucleotide sequence ID" value="NZ_JBEPLW010000007.1"/>
</dbReference>
<keyword evidence="7 8" id="KW-0720">Serine protease</keyword>
<dbReference type="Pfam" id="PF00082">
    <property type="entry name" value="Peptidase_S8"/>
    <property type="match status" value="1"/>
</dbReference>
<dbReference type="CDD" id="cd02133">
    <property type="entry name" value="PA_C5a_like"/>
    <property type="match status" value="1"/>
</dbReference>
<organism evidence="16 17">
    <name type="scientific">Bhargavaea ullalensis</name>
    <dbReference type="NCBI Taxonomy" id="1265685"/>
    <lineage>
        <taxon>Bacteria</taxon>
        <taxon>Bacillati</taxon>
        <taxon>Bacillota</taxon>
        <taxon>Bacilli</taxon>
        <taxon>Bacillales</taxon>
        <taxon>Caryophanaceae</taxon>
        <taxon>Bhargavaea</taxon>
    </lineage>
</organism>
<dbReference type="InterPro" id="IPR013783">
    <property type="entry name" value="Ig-like_fold"/>
</dbReference>
<feature type="domain" description="Peptidase S8/S53" evidence="12">
    <location>
        <begin position="183"/>
        <end position="645"/>
    </location>
</feature>
<evidence type="ECO:0000259" key="15">
    <source>
        <dbReference type="Pfam" id="PF06280"/>
    </source>
</evidence>
<evidence type="ECO:0000259" key="12">
    <source>
        <dbReference type="Pfam" id="PF00082"/>
    </source>
</evidence>
<evidence type="ECO:0000256" key="5">
    <source>
        <dbReference type="ARBA" id="ARBA00022737"/>
    </source>
</evidence>
<dbReference type="InterPro" id="IPR015500">
    <property type="entry name" value="Peptidase_S8_subtilisin-rel"/>
</dbReference>
<dbReference type="InterPro" id="IPR003137">
    <property type="entry name" value="PA_domain"/>
</dbReference>
<dbReference type="InterPro" id="IPR034216">
    <property type="entry name" value="C5a_Peptidase"/>
</dbReference>
<feature type="active site" description="Charge relay system" evidence="8">
    <location>
        <position position="259"/>
    </location>
</feature>
<evidence type="ECO:0000256" key="1">
    <source>
        <dbReference type="ARBA" id="ARBA00011073"/>
    </source>
</evidence>
<feature type="domain" description="C5a peptidase/Subtilisin-like protease SBT2-like Fn3-like" evidence="15">
    <location>
        <begin position="669"/>
        <end position="792"/>
    </location>
</feature>
<sequence>MKRVLLLALVFVLSLSTAAFAAAPQSGKVPAASPKLTLEKPATKLPDKLAKPEKPEEEVRIIVELNEKPAIEQATDKGILYKDLPKAQQAQAQKQIKNAQKNVMNTAKLKAPSMKVKKEFTTVFNGFSASVKAKEAKVIAALPGVKAVHEATEYERPVEKPEMVSSKDLIQARQFWEEYGFKGEGMVVGIIDTGIDPAHKDMVLTDPSTAALSKADVDRELSAGNLQGGKYYTEKVPFGYNYMDENDIIRDIAPDASMHGMHVAGTVGANGNEENGGIQGVAPETQLLALKVFGNDPLYPSTYGDIYVKAMDDAIKLGADVLNLSLGSTAGYVDEESPEQQAVKRAVENGLLVAISAGNSALYGDGYYYNYAENQDYGLTGAPSVSYDSLGVASFENDSIRTMSFGYTIDGKEKRSGYLLANDADPVKKGHKGIEVMDAGFGNPKDFEGKDFTGKYALISRGDIAFTEKGLNAQAAGAAGVIIYNNTAGTINMASDPAIKIPYMSILQNEGVEMANALKAGKTVTVTFDGQYVDTPNAMAGQMSDFTSWGPTPNLDFKPEITAPGGNIFSTLEDNQYGIMSGTSMAAPHVAGGAALLFERIDEEFGLTGRERSEMTKKLLMNTAKPVVFDEESGDYVSPRRQGAGLMQLANALNTEVVVTDKATGEAKVALKEITNSRISLELTAENFSDEEKTYNVSYAVQADNLAQLDDDLVTASNVIGSMVLTDEVAFDGPESVTVPANGKATINVSIDLSDIEYLKSFFTNGLFVDGFVFLEDPDEDITGNVPLSVPFFGFDGSWDDAPIFDYFAWDARTYWGYTALADEQGYFLDGGGDFNPERFGISPDGDGLRDEAVPVFSLFRNAKQMEVNVLDADGKKVRTIRSAADLRKHYINSETNPPYTYSMNYAWDGKVNGQVAEDGQYFIELKAVIDFDGAEWQSIKFPVKIDTVAPEADFDFDSKTGKITASDFRDEGTGVEAWEVLLNGKSLTDDPATEEVEMLSPDEREFTVGQEVGEDDELVARVWDFAKNHRDYELKDEPAETNPPVIYINDPTNFSVYDDGKVTVSGYVTDESEVVSVTVNGENASEFDGRNFSHTLTLKDGFQSVKVAAKDEHGNEMSIMRRFFVDSTPAELDILTKLPKKTEEPEIGVSLKVKDNFDDIRIYVNDSEVFANDLSEPYGKKSFNETIDLTVPLVEGKFDYTFKVVDLGGHETVQTVTIERKLPKGEKPDKPGKPGNPNPGTPPLTPPGKPANPGNPVTPGNPPGKPANPGKPVLNPVQPGKPGLPGAPGKGVQFF</sequence>
<dbReference type="PROSITE" id="PS51892">
    <property type="entry name" value="SUBTILASE"/>
    <property type="match status" value="1"/>
</dbReference>
<dbReference type="PROSITE" id="PS00137">
    <property type="entry name" value="SUBTILASE_HIS"/>
    <property type="match status" value="1"/>
</dbReference>
<dbReference type="EC" id="3.4.21.96" evidence="16"/>
<dbReference type="InterPro" id="IPR036852">
    <property type="entry name" value="Peptidase_S8/S53_dom_sf"/>
</dbReference>
<dbReference type="PANTHER" id="PTHR43399">
    <property type="entry name" value="SUBTILISIN-RELATED"/>
    <property type="match status" value="1"/>
</dbReference>
<keyword evidence="6 8" id="KW-0378">Hydrolase</keyword>
<keyword evidence="2" id="KW-0964">Secreted</keyword>
<comment type="similarity">
    <text evidence="1 8 9">Belongs to the peptidase S8 family.</text>
</comment>
<dbReference type="GO" id="GO:0016787">
    <property type="term" value="F:hydrolase activity"/>
    <property type="evidence" value="ECO:0007669"/>
    <property type="project" value="UniProtKB-KW"/>
</dbReference>
<feature type="active site" description="Charge relay system" evidence="8">
    <location>
        <position position="584"/>
    </location>
</feature>
<dbReference type="SUPFAM" id="SSF52025">
    <property type="entry name" value="PA domain"/>
    <property type="match status" value="1"/>
</dbReference>
<dbReference type="PROSITE" id="PS00136">
    <property type="entry name" value="SUBTILASE_ASP"/>
    <property type="match status" value="1"/>
</dbReference>
<dbReference type="InterPro" id="IPR051048">
    <property type="entry name" value="Peptidase_S8/S53_subtilisin"/>
</dbReference>
<evidence type="ECO:0000259" key="14">
    <source>
        <dbReference type="Pfam" id="PF05922"/>
    </source>
</evidence>
<dbReference type="PROSITE" id="PS00138">
    <property type="entry name" value="SUBTILASE_SER"/>
    <property type="match status" value="1"/>
</dbReference>
<dbReference type="PRINTS" id="PR00723">
    <property type="entry name" value="SUBTILISIN"/>
</dbReference>
<evidence type="ECO:0000256" key="4">
    <source>
        <dbReference type="ARBA" id="ARBA00022729"/>
    </source>
</evidence>
<evidence type="ECO:0000256" key="6">
    <source>
        <dbReference type="ARBA" id="ARBA00022801"/>
    </source>
</evidence>
<dbReference type="Pfam" id="PF06280">
    <property type="entry name" value="fn3_5"/>
    <property type="match status" value="1"/>
</dbReference>
<dbReference type="Pfam" id="PF05922">
    <property type="entry name" value="Inhibitor_I9"/>
    <property type="match status" value="1"/>
</dbReference>
<dbReference type="InterPro" id="IPR022398">
    <property type="entry name" value="Peptidase_S8_His-AS"/>
</dbReference>
<dbReference type="Gene3D" id="3.50.30.30">
    <property type="match status" value="1"/>
</dbReference>
<protein>
    <submittedName>
        <fullName evidence="16">Lactocepin</fullName>
        <ecNumber evidence="16">3.4.21.96</ecNumber>
    </submittedName>
</protein>
<keyword evidence="5" id="KW-0677">Repeat</keyword>
<comment type="caution">
    <text evidence="16">The sequence shown here is derived from an EMBL/GenBank/DDBJ whole genome shotgun (WGS) entry which is preliminary data.</text>
</comment>
<dbReference type="InterPro" id="IPR000209">
    <property type="entry name" value="Peptidase_S8/S53_dom"/>
</dbReference>
<feature type="compositionally biased region" description="Basic and acidic residues" evidence="10">
    <location>
        <begin position="1221"/>
        <end position="1233"/>
    </location>
</feature>
<reference evidence="16 17" key="1">
    <citation type="submission" date="2024-06" db="EMBL/GenBank/DDBJ databases">
        <title>Genomic Encyclopedia of Type Strains, Phase IV (KMG-IV): sequencing the most valuable type-strain genomes for metagenomic binning, comparative biology and taxonomic classification.</title>
        <authorList>
            <person name="Goeker M."/>
        </authorList>
    </citation>
    <scope>NUCLEOTIDE SEQUENCE [LARGE SCALE GENOMIC DNA]</scope>
    <source>
        <strain evidence="16 17">DSM 26128</strain>
    </source>
</reference>
<dbReference type="Gene3D" id="2.60.40.10">
    <property type="entry name" value="Immunoglobulins"/>
    <property type="match status" value="1"/>
</dbReference>
<evidence type="ECO:0000256" key="2">
    <source>
        <dbReference type="ARBA" id="ARBA00022525"/>
    </source>
</evidence>
<evidence type="ECO:0000256" key="10">
    <source>
        <dbReference type="SAM" id="MobiDB-lite"/>
    </source>
</evidence>
<dbReference type="EMBL" id="JBEPLW010000007">
    <property type="protein sequence ID" value="MET3575390.1"/>
    <property type="molecule type" value="Genomic_DNA"/>
</dbReference>
<evidence type="ECO:0000256" key="3">
    <source>
        <dbReference type="ARBA" id="ARBA00022670"/>
    </source>
</evidence>
<dbReference type="Pfam" id="PF02225">
    <property type="entry name" value="PA"/>
    <property type="match status" value="1"/>
</dbReference>
<dbReference type="InterPro" id="IPR023828">
    <property type="entry name" value="Peptidase_S8_Ser-AS"/>
</dbReference>
<keyword evidence="17" id="KW-1185">Reference proteome</keyword>
<dbReference type="Proteomes" id="UP001549099">
    <property type="component" value="Unassembled WGS sequence"/>
</dbReference>
<keyword evidence="3 8" id="KW-0645">Protease</keyword>
<gene>
    <name evidence="16" type="ORF">ABID49_001295</name>
</gene>
<feature type="active site" description="Charge relay system" evidence="8">
    <location>
        <position position="192"/>
    </location>
</feature>
<keyword evidence="4 11" id="KW-0732">Signal</keyword>
<evidence type="ECO:0000256" key="9">
    <source>
        <dbReference type="RuleBase" id="RU003355"/>
    </source>
</evidence>
<evidence type="ECO:0000259" key="13">
    <source>
        <dbReference type="Pfam" id="PF02225"/>
    </source>
</evidence>
<name>A0ABV2GAT1_9BACL</name>
<dbReference type="Gene3D" id="2.60.40.1710">
    <property type="entry name" value="Subtilisin-like superfamily"/>
    <property type="match status" value="1"/>
</dbReference>
<dbReference type="InterPro" id="IPR023827">
    <property type="entry name" value="Peptidase_S8_Asp-AS"/>
</dbReference>
<feature type="signal peptide" evidence="11">
    <location>
        <begin position="1"/>
        <end position="21"/>
    </location>
</feature>
<evidence type="ECO:0000256" key="8">
    <source>
        <dbReference type="PROSITE-ProRule" id="PRU01240"/>
    </source>
</evidence>
<dbReference type="InterPro" id="IPR046450">
    <property type="entry name" value="PA_dom_sf"/>
</dbReference>
<dbReference type="InterPro" id="IPR010435">
    <property type="entry name" value="C5a/SBT2-like_Fn3"/>
</dbReference>
<accession>A0ABV2GAT1</accession>
<dbReference type="Pfam" id="PF09136">
    <property type="entry name" value="Glucodextran_B"/>
    <property type="match status" value="1"/>
</dbReference>
<evidence type="ECO:0000313" key="16">
    <source>
        <dbReference type="EMBL" id="MET3575390.1"/>
    </source>
</evidence>
<feature type="domain" description="PA" evidence="13">
    <location>
        <begin position="440"/>
        <end position="512"/>
    </location>
</feature>
<feature type="region of interest" description="Disordered" evidence="10">
    <location>
        <begin position="1221"/>
        <end position="1296"/>
    </location>
</feature>
<dbReference type="PANTHER" id="PTHR43399:SF4">
    <property type="entry name" value="CELL WALL-ASSOCIATED PROTEASE"/>
    <property type="match status" value="1"/>
</dbReference>
<feature type="compositionally biased region" description="Pro residues" evidence="10">
    <location>
        <begin position="1235"/>
        <end position="1251"/>
    </location>
</feature>
<dbReference type="Gene3D" id="3.40.50.200">
    <property type="entry name" value="Peptidase S8/S53 domain"/>
    <property type="match status" value="1"/>
</dbReference>
<evidence type="ECO:0000256" key="7">
    <source>
        <dbReference type="ARBA" id="ARBA00022825"/>
    </source>
</evidence>